<name>A0ABZ0WQK7_9BURK</name>
<evidence type="ECO:0000313" key="1">
    <source>
        <dbReference type="EMBL" id="WQD79694.1"/>
    </source>
</evidence>
<organism evidence="1 2">
    <name type="scientific">Paraburkholderia kururiensis</name>
    <dbReference type="NCBI Taxonomy" id="984307"/>
    <lineage>
        <taxon>Bacteria</taxon>
        <taxon>Pseudomonadati</taxon>
        <taxon>Pseudomonadota</taxon>
        <taxon>Betaproteobacteria</taxon>
        <taxon>Burkholderiales</taxon>
        <taxon>Burkholderiaceae</taxon>
        <taxon>Paraburkholderia</taxon>
    </lineage>
</organism>
<gene>
    <name evidence="1" type="ORF">U0042_08440</name>
</gene>
<dbReference type="RefSeq" id="WP_114810559.1">
    <property type="nucleotide sequence ID" value="NZ_CP139965.1"/>
</dbReference>
<dbReference type="EMBL" id="CP139965">
    <property type="protein sequence ID" value="WQD79694.1"/>
    <property type="molecule type" value="Genomic_DNA"/>
</dbReference>
<keyword evidence="2" id="KW-1185">Reference proteome</keyword>
<reference evidence="1 2" key="1">
    <citation type="submission" date="2023-12" db="EMBL/GenBank/DDBJ databases">
        <title>Genome sequencing and assembly of bacterial species from a model synthetic community.</title>
        <authorList>
            <person name="Hogle S.L."/>
        </authorList>
    </citation>
    <scope>NUCLEOTIDE SEQUENCE [LARGE SCALE GENOMIC DNA]</scope>
    <source>
        <strain evidence="1 2">HAMBI 2494</strain>
    </source>
</reference>
<accession>A0ABZ0WQK7</accession>
<proteinExistence type="predicted"/>
<dbReference type="Proteomes" id="UP001325479">
    <property type="component" value="Chromosome"/>
</dbReference>
<sequence length="102" mass="11188">MKRAVHAMCPCTRAATPQEACDEPDTITARARRDFSGNVPCTWRITSGACRLFLRRVGLEANVAGALESGRHAFDEDTCEVRPVCREMLKASAIPYAKFSAV</sequence>
<protein>
    <submittedName>
        <fullName evidence="1">Uncharacterized protein</fullName>
    </submittedName>
</protein>
<evidence type="ECO:0000313" key="2">
    <source>
        <dbReference type="Proteomes" id="UP001325479"/>
    </source>
</evidence>